<dbReference type="Proteomes" id="UP000277094">
    <property type="component" value="Unassembled WGS sequence"/>
</dbReference>
<feature type="signal peptide" evidence="1">
    <location>
        <begin position="1"/>
        <end position="27"/>
    </location>
</feature>
<dbReference type="EMBL" id="RJSG01000002">
    <property type="protein sequence ID" value="RNL80245.1"/>
    <property type="molecule type" value="Genomic_DNA"/>
</dbReference>
<keyword evidence="3" id="KW-1185">Reference proteome</keyword>
<evidence type="ECO:0000313" key="3">
    <source>
        <dbReference type="Proteomes" id="UP000277094"/>
    </source>
</evidence>
<name>A0A3N0DXD2_9ACTN</name>
<dbReference type="AlphaFoldDB" id="A0A3N0DXD2"/>
<evidence type="ECO:0000256" key="1">
    <source>
        <dbReference type="SAM" id="SignalP"/>
    </source>
</evidence>
<protein>
    <submittedName>
        <fullName evidence="2">Uncharacterized protein</fullName>
    </submittedName>
</protein>
<keyword evidence="1" id="KW-0732">Signal</keyword>
<accession>A0A3N0DXD2</accession>
<sequence length="167" mass="18178">MFASTAKACAAVAAALAMVLLGSPGIAKPVPYADPQVAWTGHNIILAPDGSAAYVQGKYKCYGGRTGTHLWVSVKQGPNLSEPDHTSSSDADAWYDTNWNFQNSEAGLTVPCDGHWHVTRYLLKPEFGELHPGKAYVQFCLFDHTGNEDNFPQGFAFNYSWKPVRIG</sequence>
<reference evidence="2 3" key="1">
    <citation type="submission" date="2018-11" db="EMBL/GenBank/DDBJ databases">
        <authorList>
            <person name="Li F."/>
        </authorList>
    </citation>
    <scope>NUCLEOTIDE SEQUENCE [LARGE SCALE GENOMIC DNA]</scope>
    <source>
        <strain evidence="2 3">KIS18-7</strain>
    </source>
</reference>
<comment type="caution">
    <text evidence="2">The sequence shown here is derived from an EMBL/GenBank/DDBJ whole genome shotgun (WGS) entry which is preliminary data.</text>
</comment>
<dbReference type="OrthoDB" id="5196417at2"/>
<feature type="chain" id="PRO_5018323015" evidence="1">
    <location>
        <begin position="28"/>
        <end position="167"/>
    </location>
</feature>
<evidence type="ECO:0000313" key="2">
    <source>
        <dbReference type="EMBL" id="RNL80245.1"/>
    </source>
</evidence>
<organism evidence="2 3">
    <name type="scientific">Nocardioides marmorisolisilvae</name>
    <dbReference type="NCBI Taxonomy" id="1542737"/>
    <lineage>
        <taxon>Bacteria</taxon>
        <taxon>Bacillati</taxon>
        <taxon>Actinomycetota</taxon>
        <taxon>Actinomycetes</taxon>
        <taxon>Propionibacteriales</taxon>
        <taxon>Nocardioidaceae</taxon>
        <taxon>Nocardioides</taxon>
    </lineage>
</organism>
<proteinExistence type="predicted"/>
<gene>
    <name evidence="2" type="ORF">EFL95_15225</name>
</gene>
<dbReference type="RefSeq" id="WP_123234746.1">
    <property type="nucleotide sequence ID" value="NZ_RJSG01000002.1"/>
</dbReference>